<protein>
    <recommendedName>
        <fullName evidence="2 6">Adenine deaminase</fullName>
        <shortName evidence="6">Adenase</shortName>
        <shortName evidence="6">Adenine aminase</shortName>
        <ecNumber evidence="2 6">3.5.4.2</ecNumber>
    </recommendedName>
</protein>
<dbReference type="InterPro" id="IPR006679">
    <property type="entry name" value="Adenine_deam"/>
</dbReference>
<dbReference type="InterPro" id="IPR032466">
    <property type="entry name" value="Metal_Hydrolase"/>
</dbReference>
<evidence type="ECO:0000256" key="5">
    <source>
        <dbReference type="ARBA" id="ARBA00047720"/>
    </source>
</evidence>
<dbReference type="GO" id="GO:0000034">
    <property type="term" value="F:adenine deaminase activity"/>
    <property type="evidence" value="ECO:0007669"/>
    <property type="project" value="UniProtKB-UniRule"/>
</dbReference>
<dbReference type="NCBIfam" id="TIGR01178">
    <property type="entry name" value="ade"/>
    <property type="match status" value="1"/>
</dbReference>
<comment type="similarity">
    <text evidence="1 6">Belongs to the metallo-dependent hydrolases superfamily. Adenine deaminase family.</text>
</comment>
<comment type="catalytic activity">
    <reaction evidence="5 6">
        <text>adenine + H2O + H(+) = hypoxanthine + NH4(+)</text>
        <dbReference type="Rhea" id="RHEA:23688"/>
        <dbReference type="ChEBI" id="CHEBI:15377"/>
        <dbReference type="ChEBI" id="CHEBI:15378"/>
        <dbReference type="ChEBI" id="CHEBI:16708"/>
        <dbReference type="ChEBI" id="CHEBI:17368"/>
        <dbReference type="ChEBI" id="CHEBI:28938"/>
        <dbReference type="EC" id="3.5.4.2"/>
    </reaction>
</comment>
<keyword evidence="10" id="KW-1185">Reference proteome</keyword>
<dbReference type="SUPFAM" id="SSF51338">
    <property type="entry name" value="Composite domain of metallo-dependent hydrolases"/>
    <property type="match status" value="1"/>
</dbReference>
<evidence type="ECO:0000256" key="4">
    <source>
        <dbReference type="ARBA" id="ARBA00023211"/>
    </source>
</evidence>
<sequence>MTTIKKTTQHAIATATKKISADSIIKNGNVLNVFDGSWSQQNIAIAGDKIVGIGDYHEAKHIIDATGKYIVPGFIDAHVHIESSNVTPQEMARILLLNGVTSIVTDPHEIANVAGVDGIRFMIKEGEKSQLDTYFMLPSSVPAVSFEHAGAILKAADLKPLYQEKTVIGLAEVMDYPAVFSGEEDMIQKITDALVSGGHVDGHGAGLTAEQVEIYMAAGIRTDHESTTEDEARARMLAGMNVFIREGTITRDTLNVIGAVTPLNSRRFSFCTDDKLISDLMTEGSINYSVKLAIEAGIAPEIAYQMASLNAAEAHQLTEIGAIAAGYQADIVILDSIEKVKIDTVIKRGQVVVVDGERDEALFNQQKATFKSPKIEHQVKKNDLVLPLVTGKVNVIGIQPNHVETDHLHLQVTPDNGEFKTDYQQDIVKMVVVERHHGTGCVGVGLVKGFELKEGAFATTVAHDSHNIVAVGTSDEAILKAIAHVTDIGGGIAMIDGNLSVLADLPLPIAGLLSDQPYEIVNDQLKGLHTAFESISTARGFDPMLTLSFLTLPVIPALKLTDQGYYDFYSAAFIQVEQSK</sequence>
<feature type="domain" description="Adenine deaminase C-terminal" evidence="8">
    <location>
        <begin position="403"/>
        <end position="568"/>
    </location>
</feature>
<dbReference type="InterPro" id="IPR006680">
    <property type="entry name" value="Amidohydro-rel"/>
</dbReference>
<dbReference type="PANTHER" id="PTHR11113:SF2">
    <property type="entry name" value="ADENINE DEAMINASE"/>
    <property type="match status" value="1"/>
</dbReference>
<evidence type="ECO:0000259" key="8">
    <source>
        <dbReference type="Pfam" id="PF13382"/>
    </source>
</evidence>
<organism evidence="9 10">
    <name type="scientific">Brochothrix thermosphacta</name>
    <name type="common">Microbacterium thermosphactum</name>
    <dbReference type="NCBI Taxonomy" id="2756"/>
    <lineage>
        <taxon>Bacteria</taxon>
        <taxon>Bacillati</taxon>
        <taxon>Bacillota</taxon>
        <taxon>Bacilli</taxon>
        <taxon>Bacillales</taxon>
        <taxon>Listeriaceae</taxon>
        <taxon>Brochothrix</taxon>
    </lineage>
</organism>
<dbReference type="STRING" id="2756.BFR44_07830"/>
<dbReference type="CDD" id="cd01295">
    <property type="entry name" value="AdeC"/>
    <property type="match status" value="1"/>
</dbReference>
<dbReference type="PANTHER" id="PTHR11113">
    <property type="entry name" value="N-ACETYLGLUCOSAMINE-6-PHOSPHATE DEACETYLASE"/>
    <property type="match status" value="1"/>
</dbReference>
<dbReference type="KEGG" id="bths:CNY62_03990"/>
<evidence type="ECO:0000256" key="1">
    <source>
        <dbReference type="ARBA" id="ARBA00006773"/>
    </source>
</evidence>
<dbReference type="Pfam" id="PF01979">
    <property type="entry name" value="Amidohydro_1"/>
    <property type="match status" value="1"/>
</dbReference>
<reference evidence="9 10" key="1">
    <citation type="submission" date="2017-09" db="EMBL/GenBank/DDBJ databases">
        <title>Complete Genome Sequences of Two Strains of the Meat Spoilage Bacterium Brochothrix thermosphacta Isolated from Ground Chicken.</title>
        <authorList>
            <person name="Paoli G.C."/>
            <person name="Wijey C."/>
            <person name="Chen C.-Y."/>
            <person name="Nguyen L."/>
            <person name="Yan X."/>
            <person name="Irwin P.L."/>
        </authorList>
    </citation>
    <scope>NUCLEOTIDE SEQUENCE [LARGE SCALE GENOMIC DNA]</scope>
    <source>
        <strain evidence="9 10">BI</strain>
    </source>
</reference>
<dbReference type="Pfam" id="PF13382">
    <property type="entry name" value="Adenine_deam_C"/>
    <property type="match status" value="1"/>
</dbReference>
<keyword evidence="4 6" id="KW-0464">Manganese</keyword>
<comment type="cofactor">
    <cofactor evidence="6">
        <name>Mn(2+)</name>
        <dbReference type="ChEBI" id="CHEBI:29035"/>
    </cofactor>
</comment>
<dbReference type="InterPro" id="IPR011059">
    <property type="entry name" value="Metal-dep_hydrolase_composite"/>
</dbReference>
<dbReference type="InterPro" id="IPR026912">
    <property type="entry name" value="Adenine_deam_C"/>
</dbReference>
<proteinExistence type="inferred from homology"/>
<accession>A0A1D2L9J7</accession>
<dbReference type="RefSeq" id="WP_069119158.1">
    <property type="nucleotide sequence ID" value="NZ_CP023483.1"/>
</dbReference>
<dbReference type="OrthoDB" id="9775607at2"/>
<evidence type="ECO:0000259" key="7">
    <source>
        <dbReference type="Pfam" id="PF01979"/>
    </source>
</evidence>
<dbReference type="SUPFAM" id="SSF51556">
    <property type="entry name" value="Metallo-dependent hydrolases"/>
    <property type="match status" value="1"/>
</dbReference>
<evidence type="ECO:0000256" key="6">
    <source>
        <dbReference type="HAMAP-Rule" id="MF_01518"/>
    </source>
</evidence>
<evidence type="ECO:0000256" key="3">
    <source>
        <dbReference type="ARBA" id="ARBA00022801"/>
    </source>
</evidence>
<evidence type="ECO:0000313" key="9">
    <source>
        <dbReference type="EMBL" id="ATF25617.1"/>
    </source>
</evidence>
<gene>
    <name evidence="6 9" type="primary">ade</name>
    <name evidence="9" type="ORF">CNY62_03990</name>
</gene>
<dbReference type="Gene3D" id="2.30.40.10">
    <property type="entry name" value="Urease, subunit C, domain 1"/>
    <property type="match status" value="1"/>
</dbReference>
<dbReference type="Proteomes" id="UP000243591">
    <property type="component" value="Chromosome"/>
</dbReference>
<dbReference type="EMBL" id="CP023483">
    <property type="protein sequence ID" value="ATF25617.1"/>
    <property type="molecule type" value="Genomic_DNA"/>
</dbReference>
<dbReference type="Gene3D" id="3.20.20.140">
    <property type="entry name" value="Metal-dependent hydrolases"/>
    <property type="match status" value="1"/>
</dbReference>
<dbReference type="GO" id="GO:0006146">
    <property type="term" value="P:adenine catabolic process"/>
    <property type="evidence" value="ECO:0007669"/>
    <property type="project" value="InterPro"/>
</dbReference>
<dbReference type="EC" id="3.5.4.2" evidence="2 6"/>
<dbReference type="HAMAP" id="MF_01518">
    <property type="entry name" value="Adenine_deamin"/>
    <property type="match status" value="1"/>
</dbReference>
<evidence type="ECO:0000313" key="10">
    <source>
        <dbReference type="Proteomes" id="UP000243591"/>
    </source>
</evidence>
<feature type="domain" description="Amidohydrolase-related" evidence="7">
    <location>
        <begin position="69"/>
        <end position="352"/>
    </location>
</feature>
<name>A0A1D2L9J7_BROTH</name>
<evidence type="ECO:0000256" key="2">
    <source>
        <dbReference type="ARBA" id="ARBA00012782"/>
    </source>
</evidence>
<keyword evidence="3 6" id="KW-0378">Hydrolase</keyword>
<dbReference type="AlphaFoldDB" id="A0A1D2L9J7"/>